<dbReference type="Pfam" id="PF09697">
    <property type="entry name" value="Porph_ging"/>
    <property type="match status" value="1"/>
</dbReference>
<dbReference type="OrthoDB" id="1440774at2"/>
<accession>A0A2Z4GDB9</accession>
<proteinExistence type="predicted"/>
<name>A0A2Z4GDB9_9BACT</name>
<feature type="chain" id="PRO_5016361838" evidence="1">
    <location>
        <begin position="19"/>
        <end position="245"/>
    </location>
</feature>
<keyword evidence="1" id="KW-0732">Signal</keyword>
<organism evidence="2 3">
    <name type="scientific">Arcticibacterium luteifluviistationis</name>
    <dbReference type="NCBI Taxonomy" id="1784714"/>
    <lineage>
        <taxon>Bacteria</taxon>
        <taxon>Pseudomonadati</taxon>
        <taxon>Bacteroidota</taxon>
        <taxon>Cytophagia</taxon>
        <taxon>Cytophagales</taxon>
        <taxon>Leadbetterellaceae</taxon>
        <taxon>Arcticibacterium</taxon>
    </lineage>
</organism>
<evidence type="ECO:0000313" key="2">
    <source>
        <dbReference type="EMBL" id="AWV98913.1"/>
    </source>
</evidence>
<protein>
    <submittedName>
        <fullName evidence="2">GLPGLI family protein</fullName>
    </submittedName>
</protein>
<dbReference type="EMBL" id="CP029480">
    <property type="protein sequence ID" value="AWV98913.1"/>
    <property type="molecule type" value="Genomic_DNA"/>
</dbReference>
<dbReference type="NCBIfam" id="TIGR01200">
    <property type="entry name" value="GLPGLI"/>
    <property type="match status" value="1"/>
</dbReference>
<dbReference type="RefSeq" id="WP_111372106.1">
    <property type="nucleotide sequence ID" value="NZ_CP029480.1"/>
</dbReference>
<evidence type="ECO:0000256" key="1">
    <source>
        <dbReference type="SAM" id="SignalP"/>
    </source>
</evidence>
<gene>
    <name evidence="2" type="ORF">DJ013_12315</name>
</gene>
<dbReference type="InterPro" id="IPR005901">
    <property type="entry name" value="GLPGLI"/>
</dbReference>
<keyword evidence="3" id="KW-1185">Reference proteome</keyword>
<feature type="signal peptide" evidence="1">
    <location>
        <begin position="1"/>
        <end position="18"/>
    </location>
</feature>
<evidence type="ECO:0000313" key="3">
    <source>
        <dbReference type="Proteomes" id="UP000249873"/>
    </source>
</evidence>
<sequence>MKKLIILFLLFSCTTTFAQKRSGTVQYKYTIDWKKIYQELSSLSQKEKDRIQLVYTKWESTSNNMDLIFNPTESLYTYGTSEEVARYSQRETDYVIYRNFEQKNIIELRETLGKSYLIEDDMPNQQWRIMNDLKEIQGHLCMKAVRTDTVKNQEIVAWFAADIPVSMGPELCYGLPGLILGLDIDDGNVIIEADKLELFDEPIKVELPKKMKGKAISPSDLDNKIMEHIKTSIAAKNNPYWSMRY</sequence>
<reference evidence="2 3" key="1">
    <citation type="submission" date="2018-05" db="EMBL/GenBank/DDBJ databases">
        <title>Complete genome sequence of Arcticibacterium luteifluviistationis SM1504T, a cytophagaceae bacterium isolated from Arctic surface seawater.</title>
        <authorList>
            <person name="Li Y."/>
            <person name="Qin Q.-L."/>
        </authorList>
    </citation>
    <scope>NUCLEOTIDE SEQUENCE [LARGE SCALE GENOMIC DNA]</scope>
    <source>
        <strain evidence="2 3">SM1504</strain>
    </source>
</reference>
<dbReference type="KEGG" id="als:DJ013_12315"/>
<dbReference type="AlphaFoldDB" id="A0A2Z4GDB9"/>
<dbReference type="Proteomes" id="UP000249873">
    <property type="component" value="Chromosome"/>
</dbReference>